<organism evidence="10 11">
    <name type="scientific">Parenemella sanctibonifatiensis</name>
    <dbReference type="NCBI Taxonomy" id="2016505"/>
    <lineage>
        <taxon>Bacteria</taxon>
        <taxon>Bacillati</taxon>
        <taxon>Actinomycetota</taxon>
        <taxon>Actinomycetes</taxon>
        <taxon>Propionibacteriales</taxon>
        <taxon>Propionibacteriaceae</taxon>
        <taxon>Parenemella</taxon>
    </lineage>
</organism>
<evidence type="ECO:0000313" key="11">
    <source>
        <dbReference type="Proteomes" id="UP000216300"/>
    </source>
</evidence>
<evidence type="ECO:0000256" key="7">
    <source>
        <dbReference type="ARBA" id="ARBA00024033"/>
    </source>
</evidence>
<dbReference type="EMBL" id="NMVJ01000006">
    <property type="protein sequence ID" value="OYN90938.1"/>
    <property type="molecule type" value="Genomic_DNA"/>
</dbReference>
<evidence type="ECO:0000256" key="5">
    <source>
        <dbReference type="ARBA" id="ARBA00022989"/>
    </source>
</evidence>
<sequence>MSIVRRLWSMPSWKWAFGSWLAVKAIHMALWTAAGLGIQGDVMYYYNHTSAHWAGTPLSETLVEYPTPVVWILMLPLMIPGAQYSYLFGFILMTWLLDAAFAIALWRTGGEHRVEALRMWLVFVLLMGPLLYMRFDVLPSVLVGAAILVNATRPALAGSLLGWGAATKLWPAALLPTQWTGDGNRIMRSLAGALGTGAALVALSLIFGGWDRLISPLGWQSDRGLQVESVAATPAMLSRIFFGDHQIGMAFNAYEVFGPLTGPMLTLSSIVTVVGFALIVAGAVVWVRRGRGSLPGVLLLLAVVTVLVVGNKALSPQYMIWLGAPLAAALALRGQPHYWADGEDAAEHGAALRSLAMQVLLITALTQLVYPLTYSWLVHDHPLTGVAAAILAVRNVLLVVFAVSLGRTLWRTLSAPTGGRDRPVTNSQPDTADTPGITGSGPDTIGTETA</sequence>
<keyword evidence="4 9" id="KW-0812">Transmembrane</keyword>
<feature type="transmembrane region" description="Helical" evidence="9">
    <location>
        <begin position="383"/>
        <end position="405"/>
    </location>
</feature>
<evidence type="ECO:0008006" key="12">
    <source>
        <dbReference type="Google" id="ProtNLM"/>
    </source>
</evidence>
<feature type="transmembrane region" description="Helical" evidence="9">
    <location>
        <begin position="155"/>
        <end position="177"/>
    </location>
</feature>
<proteinExistence type="inferred from homology"/>
<dbReference type="GO" id="GO:0016758">
    <property type="term" value="F:hexosyltransferase activity"/>
    <property type="evidence" value="ECO:0007669"/>
    <property type="project" value="InterPro"/>
</dbReference>
<feature type="region of interest" description="Disordered" evidence="8">
    <location>
        <begin position="416"/>
        <end position="450"/>
    </location>
</feature>
<comment type="caution">
    <text evidence="10">The sequence shown here is derived from an EMBL/GenBank/DDBJ whole genome shotgun (WGS) entry which is preliminary data.</text>
</comment>
<dbReference type="Pfam" id="PF09594">
    <property type="entry name" value="GT87"/>
    <property type="match status" value="1"/>
</dbReference>
<evidence type="ECO:0000256" key="1">
    <source>
        <dbReference type="ARBA" id="ARBA00004651"/>
    </source>
</evidence>
<evidence type="ECO:0000256" key="2">
    <source>
        <dbReference type="ARBA" id="ARBA00022475"/>
    </source>
</evidence>
<accession>A0A255EHB8</accession>
<name>A0A255EHB8_9ACTN</name>
<keyword evidence="5 9" id="KW-1133">Transmembrane helix</keyword>
<feature type="transmembrane region" description="Helical" evidence="9">
    <location>
        <begin position="264"/>
        <end position="287"/>
    </location>
</feature>
<evidence type="ECO:0000256" key="9">
    <source>
        <dbReference type="SAM" id="Phobius"/>
    </source>
</evidence>
<evidence type="ECO:0000256" key="8">
    <source>
        <dbReference type="SAM" id="MobiDB-lite"/>
    </source>
</evidence>
<reference evidence="10 11" key="1">
    <citation type="submission" date="2017-07" db="EMBL/GenBank/DDBJ databases">
        <title>Draft whole genome sequences of clinical Proprionibacteriaceae strains.</title>
        <authorList>
            <person name="Bernier A.-M."/>
            <person name="Bernard K."/>
            <person name="Domingo M.-C."/>
        </authorList>
    </citation>
    <scope>NUCLEOTIDE SEQUENCE [LARGE SCALE GENOMIC DNA]</scope>
    <source>
        <strain evidence="10 11">NML 150081</strain>
    </source>
</reference>
<keyword evidence="3" id="KW-0808">Transferase</keyword>
<feature type="transmembrane region" description="Helical" evidence="9">
    <location>
        <begin position="117"/>
        <end position="135"/>
    </location>
</feature>
<evidence type="ECO:0000256" key="3">
    <source>
        <dbReference type="ARBA" id="ARBA00022679"/>
    </source>
</evidence>
<feature type="transmembrane region" description="Helical" evidence="9">
    <location>
        <begin position="21"/>
        <end position="38"/>
    </location>
</feature>
<keyword evidence="11" id="KW-1185">Reference proteome</keyword>
<feature type="transmembrane region" description="Helical" evidence="9">
    <location>
        <begin position="189"/>
        <end position="210"/>
    </location>
</feature>
<evidence type="ECO:0000256" key="4">
    <source>
        <dbReference type="ARBA" id="ARBA00022692"/>
    </source>
</evidence>
<evidence type="ECO:0000313" key="10">
    <source>
        <dbReference type="EMBL" id="OYN90938.1"/>
    </source>
</evidence>
<evidence type="ECO:0000256" key="6">
    <source>
        <dbReference type="ARBA" id="ARBA00023136"/>
    </source>
</evidence>
<dbReference type="GO" id="GO:0005886">
    <property type="term" value="C:plasma membrane"/>
    <property type="evidence" value="ECO:0007669"/>
    <property type="project" value="UniProtKB-SubCell"/>
</dbReference>
<comment type="similarity">
    <text evidence="7">Belongs to the glycosyltransferase 87 family.</text>
</comment>
<dbReference type="Proteomes" id="UP000216300">
    <property type="component" value="Unassembled WGS sequence"/>
</dbReference>
<feature type="transmembrane region" description="Helical" evidence="9">
    <location>
        <begin position="84"/>
        <end position="105"/>
    </location>
</feature>
<protein>
    <recommendedName>
        <fullName evidence="12">DUF2029 domain-containing protein</fullName>
    </recommendedName>
</protein>
<dbReference type="AlphaFoldDB" id="A0A255EHB8"/>
<comment type="subcellular location">
    <subcellularLocation>
        <location evidence="1">Cell membrane</location>
        <topology evidence="1">Multi-pass membrane protein</topology>
    </subcellularLocation>
</comment>
<feature type="transmembrane region" description="Helical" evidence="9">
    <location>
        <begin position="294"/>
        <end position="312"/>
    </location>
</feature>
<keyword evidence="2" id="KW-1003">Cell membrane</keyword>
<dbReference type="InterPro" id="IPR018584">
    <property type="entry name" value="GT87"/>
</dbReference>
<keyword evidence="6 9" id="KW-0472">Membrane</keyword>
<gene>
    <name evidence="10" type="ORF">CGZ91_05520</name>
</gene>